<accession>A0ABM8GW77</accession>
<feature type="compositionally biased region" description="Polar residues" evidence="1">
    <location>
        <begin position="343"/>
        <end position="356"/>
    </location>
</feature>
<organism evidence="3 4">
    <name type="scientific">Frondihabitans sucicola</name>
    <dbReference type="NCBI Taxonomy" id="1268041"/>
    <lineage>
        <taxon>Bacteria</taxon>
        <taxon>Bacillati</taxon>
        <taxon>Actinomycetota</taxon>
        <taxon>Actinomycetes</taxon>
        <taxon>Micrococcales</taxon>
        <taxon>Microbacteriaceae</taxon>
        <taxon>Frondihabitans</taxon>
    </lineage>
</organism>
<evidence type="ECO:0000313" key="4">
    <source>
        <dbReference type="Proteomes" id="UP001321486"/>
    </source>
</evidence>
<gene>
    <name evidence="3" type="ORF">GCM10025867_49810</name>
</gene>
<proteinExistence type="predicted"/>
<feature type="region of interest" description="Disordered" evidence="1">
    <location>
        <begin position="322"/>
        <end position="356"/>
    </location>
</feature>
<dbReference type="Proteomes" id="UP001321486">
    <property type="component" value="Plasmid pNBRC108728a"/>
</dbReference>
<dbReference type="EMBL" id="AP027733">
    <property type="protein sequence ID" value="BDZ52740.1"/>
    <property type="molecule type" value="Genomic_DNA"/>
</dbReference>
<sequence length="356" mass="39333">MPLTAYLGNNAVAAPFLTDDEWTALRRDKADLRFPCGVRALPWTSKLGLRHFHHERLADCDVDHRPESAEHLRTKAAIMLAARSAGWTARDEVPDGSERNWVADVLVEKGGRRIAFEVQWSRQTPAEYLRRTERYAADGVETIWFAAHAKPAQPTNVPTLTLRFTSDSVAVERSHGETLPIEQAVRSLLAWPATWRGAQTTTARGLVPWGVHVCKACHKPSIGVGHLVDAHGSCPDCATSARVDNHDLLTGVARVAAARQGLDHLPRTITVGENHWHCVSCRAMFRNQDMAYEPVELTDVTIPAHWCMPDYAIDTPAKTADCLGDTTASRPPRRARAPAKWTSPRSTSPWTEPGSS</sequence>
<evidence type="ECO:0000259" key="2">
    <source>
        <dbReference type="Pfam" id="PF06054"/>
    </source>
</evidence>
<geneLocation type="plasmid" evidence="3 4">
    <name>pNBRC108728a</name>
</geneLocation>
<evidence type="ECO:0000256" key="1">
    <source>
        <dbReference type="SAM" id="MobiDB-lite"/>
    </source>
</evidence>
<evidence type="ECO:0000313" key="3">
    <source>
        <dbReference type="EMBL" id="BDZ52740.1"/>
    </source>
</evidence>
<reference evidence="4" key="1">
    <citation type="journal article" date="2019" name="Int. J. Syst. Evol. Microbiol.">
        <title>The Global Catalogue of Microorganisms (GCM) 10K type strain sequencing project: providing services to taxonomists for standard genome sequencing and annotation.</title>
        <authorList>
            <consortium name="The Broad Institute Genomics Platform"/>
            <consortium name="The Broad Institute Genome Sequencing Center for Infectious Disease"/>
            <person name="Wu L."/>
            <person name="Ma J."/>
        </authorList>
    </citation>
    <scope>NUCLEOTIDE SEQUENCE [LARGE SCALE GENOMIC DNA]</scope>
    <source>
        <strain evidence="4">NBRC 108728</strain>
    </source>
</reference>
<protein>
    <recommendedName>
        <fullName evidence="2">Competence protein CoiA nuclease-like domain-containing protein</fullName>
    </recommendedName>
</protein>
<dbReference type="Pfam" id="PF06054">
    <property type="entry name" value="CoiA_nuc"/>
    <property type="match status" value="1"/>
</dbReference>
<keyword evidence="3" id="KW-0614">Plasmid</keyword>
<feature type="domain" description="Competence protein CoiA nuclease-like" evidence="2">
    <location>
        <begin position="67"/>
        <end position="149"/>
    </location>
</feature>
<dbReference type="RefSeq" id="WP_286347022.1">
    <property type="nucleotide sequence ID" value="NZ_AP027733.1"/>
</dbReference>
<keyword evidence="4" id="KW-1185">Reference proteome</keyword>
<dbReference type="InterPro" id="IPR010330">
    <property type="entry name" value="CoiA_nuc"/>
</dbReference>
<name>A0ABM8GW77_9MICO</name>